<name>A0A2M6UQK0_9HYPH</name>
<sequence length="59" mass="7024">MRKILCVRMRHVGNMPMVELLFIFKRDEAKKGVRKGVSKCWCKGLREKWCEGVKFFCCI</sequence>
<dbReference type="Proteomes" id="UP000229839">
    <property type="component" value="Unassembled WGS sequence"/>
</dbReference>
<evidence type="ECO:0000313" key="2">
    <source>
        <dbReference type="Proteomes" id="UP000229839"/>
    </source>
</evidence>
<reference evidence="1 2" key="1">
    <citation type="submission" date="2017-06" db="EMBL/GenBank/DDBJ databases">
        <title>Draft genome of Bartonella tribocorum strain L103, isolated from a rodent in Laos.</title>
        <authorList>
            <person name="Hadjadj L."/>
            <person name="Jiyipong T."/>
            <person name="Morand S."/>
            <person name="Diene S.M."/>
            <person name="Rolain J.-M."/>
        </authorList>
    </citation>
    <scope>NUCLEOTIDE SEQUENCE [LARGE SCALE GENOMIC DNA]</scope>
    <source>
        <strain evidence="1 2">L103</strain>
    </source>
</reference>
<evidence type="ECO:0000313" key="1">
    <source>
        <dbReference type="EMBL" id="PIT68455.1"/>
    </source>
</evidence>
<gene>
    <name evidence="1" type="ORF">CER18_06795</name>
</gene>
<dbReference type="EMBL" id="NJGE01000016">
    <property type="protein sequence ID" value="PIT68455.1"/>
    <property type="molecule type" value="Genomic_DNA"/>
</dbReference>
<proteinExistence type="predicted"/>
<accession>A0A2M6UQK0</accession>
<protein>
    <submittedName>
        <fullName evidence="1">Uncharacterized protein</fullName>
    </submittedName>
</protein>
<organism evidence="1 2">
    <name type="scientific">Bartonella tribocorum</name>
    <dbReference type="NCBI Taxonomy" id="85701"/>
    <lineage>
        <taxon>Bacteria</taxon>
        <taxon>Pseudomonadati</taxon>
        <taxon>Pseudomonadota</taxon>
        <taxon>Alphaproteobacteria</taxon>
        <taxon>Hyphomicrobiales</taxon>
        <taxon>Bartonellaceae</taxon>
        <taxon>Bartonella</taxon>
    </lineage>
</organism>
<comment type="caution">
    <text evidence="1">The sequence shown here is derived from an EMBL/GenBank/DDBJ whole genome shotgun (WGS) entry which is preliminary data.</text>
</comment>
<dbReference type="AlphaFoldDB" id="A0A2M6UQK0"/>